<dbReference type="Proteomes" id="UP000790377">
    <property type="component" value="Unassembled WGS sequence"/>
</dbReference>
<keyword evidence="2" id="KW-1185">Reference proteome</keyword>
<proteinExistence type="predicted"/>
<organism evidence="1 2">
    <name type="scientific">Hygrophoropsis aurantiaca</name>
    <dbReference type="NCBI Taxonomy" id="72124"/>
    <lineage>
        <taxon>Eukaryota</taxon>
        <taxon>Fungi</taxon>
        <taxon>Dikarya</taxon>
        <taxon>Basidiomycota</taxon>
        <taxon>Agaricomycotina</taxon>
        <taxon>Agaricomycetes</taxon>
        <taxon>Agaricomycetidae</taxon>
        <taxon>Boletales</taxon>
        <taxon>Coniophorineae</taxon>
        <taxon>Hygrophoropsidaceae</taxon>
        <taxon>Hygrophoropsis</taxon>
    </lineage>
</organism>
<accession>A0ACB8A492</accession>
<sequence length="107" mass="11568">MVSPFTIASRRAEDDRPEIRIRVEIDSESTGDFPRESLARIAVNYAPSAVMVLGFVVYTAVASYLWLHATYSWIGGWTLLPVGAVSVSALVALVAFGRRVRAVVAAG</sequence>
<evidence type="ECO:0000313" key="2">
    <source>
        <dbReference type="Proteomes" id="UP000790377"/>
    </source>
</evidence>
<name>A0ACB8A492_9AGAM</name>
<dbReference type="EMBL" id="MU267862">
    <property type="protein sequence ID" value="KAH7907879.1"/>
    <property type="molecule type" value="Genomic_DNA"/>
</dbReference>
<evidence type="ECO:0000313" key="1">
    <source>
        <dbReference type="EMBL" id="KAH7907879.1"/>
    </source>
</evidence>
<reference evidence="1" key="1">
    <citation type="journal article" date="2021" name="New Phytol.">
        <title>Evolutionary innovations through gain and loss of genes in the ectomycorrhizal Boletales.</title>
        <authorList>
            <person name="Wu G."/>
            <person name="Miyauchi S."/>
            <person name="Morin E."/>
            <person name="Kuo A."/>
            <person name="Drula E."/>
            <person name="Varga T."/>
            <person name="Kohler A."/>
            <person name="Feng B."/>
            <person name="Cao Y."/>
            <person name="Lipzen A."/>
            <person name="Daum C."/>
            <person name="Hundley H."/>
            <person name="Pangilinan J."/>
            <person name="Johnson J."/>
            <person name="Barry K."/>
            <person name="LaButti K."/>
            <person name="Ng V."/>
            <person name="Ahrendt S."/>
            <person name="Min B."/>
            <person name="Choi I.G."/>
            <person name="Park H."/>
            <person name="Plett J.M."/>
            <person name="Magnuson J."/>
            <person name="Spatafora J.W."/>
            <person name="Nagy L.G."/>
            <person name="Henrissat B."/>
            <person name="Grigoriev I.V."/>
            <person name="Yang Z.L."/>
            <person name="Xu J."/>
            <person name="Martin F.M."/>
        </authorList>
    </citation>
    <scope>NUCLEOTIDE SEQUENCE</scope>
    <source>
        <strain evidence="1">ATCC 28755</strain>
    </source>
</reference>
<comment type="caution">
    <text evidence="1">The sequence shown here is derived from an EMBL/GenBank/DDBJ whole genome shotgun (WGS) entry which is preliminary data.</text>
</comment>
<protein>
    <submittedName>
        <fullName evidence="1">Uncharacterized protein</fullName>
    </submittedName>
</protein>
<gene>
    <name evidence="1" type="ORF">BJ138DRAFT_1158953</name>
</gene>